<accession>A0A917E2R7</accession>
<proteinExistence type="predicted"/>
<evidence type="ECO:0000256" key="5">
    <source>
        <dbReference type="ARBA" id="ARBA00022777"/>
    </source>
</evidence>
<organism evidence="10 11">
    <name type="scientific">Aureimonas endophytica</name>
    <dbReference type="NCBI Taxonomy" id="2027858"/>
    <lineage>
        <taxon>Bacteria</taxon>
        <taxon>Pseudomonadati</taxon>
        <taxon>Pseudomonadota</taxon>
        <taxon>Alphaproteobacteria</taxon>
        <taxon>Hyphomicrobiales</taxon>
        <taxon>Aurantimonadaceae</taxon>
        <taxon>Aureimonas</taxon>
    </lineage>
</organism>
<reference evidence="10" key="2">
    <citation type="submission" date="2020-09" db="EMBL/GenBank/DDBJ databases">
        <authorList>
            <person name="Sun Q."/>
            <person name="Zhou Y."/>
        </authorList>
    </citation>
    <scope>NUCLEOTIDE SEQUENCE</scope>
    <source>
        <strain evidence="10">CGMCC 1.15367</strain>
    </source>
</reference>
<evidence type="ECO:0000256" key="2">
    <source>
        <dbReference type="ARBA" id="ARBA00022679"/>
    </source>
</evidence>
<evidence type="ECO:0000256" key="3">
    <source>
        <dbReference type="ARBA" id="ARBA00022723"/>
    </source>
</evidence>
<dbReference type="InterPro" id="IPR000600">
    <property type="entry name" value="ROK"/>
</dbReference>
<dbReference type="PANTHER" id="PTHR18964:SF162">
    <property type="entry name" value="N-ACETYL-D-GLUCOSAMINE KINASE"/>
    <property type="match status" value="1"/>
</dbReference>
<evidence type="ECO:0000256" key="8">
    <source>
        <dbReference type="ARBA" id="ARBA00023277"/>
    </source>
</evidence>
<evidence type="ECO:0000313" key="10">
    <source>
        <dbReference type="EMBL" id="GGD95513.1"/>
    </source>
</evidence>
<comment type="caution">
    <text evidence="10">The sequence shown here is derived from an EMBL/GenBank/DDBJ whole genome shotgun (WGS) entry which is preliminary data.</text>
</comment>
<keyword evidence="11" id="KW-1185">Reference proteome</keyword>
<dbReference type="RefSeq" id="WP_188907429.1">
    <property type="nucleotide sequence ID" value="NZ_BMIQ01000002.1"/>
</dbReference>
<evidence type="ECO:0000256" key="7">
    <source>
        <dbReference type="ARBA" id="ARBA00022840"/>
    </source>
</evidence>
<dbReference type="Pfam" id="PF00480">
    <property type="entry name" value="ROK"/>
    <property type="match status" value="1"/>
</dbReference>
<keyword evidence="6" id="KW-0862">Zinc</keyword>
<dbReference type="GO" id="GO:0046872">
    <property type="term" value="F:metal ion binding"/>
    <property type="evidence" value="ECO:0007669"/>
    <property type="project" value="UniProtKB-KW"/>
</dbReference>
<dbReference type="Proteomes" id="UP000644699">
    <property type="component" value="Unassembled WGS sequence"/>
</dbReference>
<reference evidence="10" key="1">
    <citation type="journal article" date="2014" name="Int. J. Syst. Evol. Microbiol.">
        <title>Complete genome sequence of Corynebacterium casei LMG S-19264T (=DSM 44701T), isolated from a smear-ripened cheese.</title>
        <authorList>
            <consortium name="US DOE Joint Genome Institute (JGI-PGF)"/>
            <person name="Walter F."/>
            <person name="Albersmeier A."/>
            <person name="Kalinowski J."/>
            <person name="Ruckert C."/>
        </authorList>
    </citation>
    <scope>NUCLEOTIDE SEQUENCE</scope>
    <source>
        <strain evidence="10">CGMCC 1.15367</strain>
    </source>
</reference>
<evidence type="ECO:0000256" key="1">
    <source>
        <dbReference type="ARBA" id="ARBA00012122"/>
    </source>
</evidence>
<keyword evidence="7" id="KW-0067">ATP-binding</keyword>
<dbReference type="GO" id="GO:0005524">
    <property type="term" value="F:ATP binding"/>
    <property type="evidence" value="ECO:0007669"/>
    <property type="project" value="UniProtKB-KW"/>
</dbReference>
<evidence type="ECO:0000256" key="9">
    <source>
        <dbReference type="ARBA" id="ARBA00049065"/>
    </source>
</evidence>
<dbReference type="InterPro" id="IPR043129">
    <property type="entry name" value="ATPase_NBD"/>
</dbReference>
<keyword evidence="5 10" id="KW-0418">Kinase</keyword>
<keyword evidence="8" id="KW-0119">Carbohydrate metabolism</keyword>
<gene>
    <name evidence="10" type="primary">nagK</name>
    <name evidence="10" type="ORF">GCM10011390_12840</name>
</gene>
<dbReference type="EC" id="2.7.1.59" evidence="1"/>
<sequence>MTSGAIDLGGTKIEARLFDGAMTTVEMRRVPTPVEEFDSFMTALAGQVGWLIERADAPHLPIGIGLPGLIDPDTGLSFASNVPISGRNVRAALAERLGRDFVLGNDCMSFAYSEAHGGAADGEAGVVGLILGTGLGAGFCLDGRVPRRRNGLAVEIGHVGMPARALSRFGLPEWRCGCGKSGCMERYVSGSGLAALAAHRLGRPATALEIVERAGAGEAAAEAVLTLWAELTAECLLTLQLVLDPDCIVLGGGLSKMPDILARLEPPLAGLVLGRTRPPALRLARHGDSSGARGMALLAREAQGGFSNFAGLSEGGSLA</sequence>
<dbReference type="EMBL" id="BMIQ01000002">
    <property type="protein sequence ID" value="GGD95513.1"/>
    <property type="molecule type" value="Genomic_DNA"/>
</dbReference>
<evidence type="ECO:0000256" key="6">
    <source>
        <dbReference type="ARBA" id="ARBA00022833"/>
    </source>
</evidence>
<protein>
    <recommendedName>
        <fullName evidence="1">N-acetylglucosamine kinase</fullName>
        <ecNumber evidence="1">2.7.1.59</ecNumber>
    </recommendedName>
</protein>
<name>A0A917E2R7_9HYPH</name>
<evidence type="ECO:0000313" key="11">
    <source>
        <dbReference type="Proteomes" id="UP000644699"/>
    </source>
</evidence>
<evidence type="ECO:0000256" key="4">
    <source>
        <dbReference type="ARBA" id="ARBA00022741"/>
    </source>
</evidence>
<dbReference type="GO" id="GO:0045127">
    <property type="term" value="F:N-acetylglucosamine kinase activity"/>
    <property type="evidence" value="ECO:0007669"/>
    <property type="project" value="UniProtKB-EC"/>
</dbReference>
<dbReference type="CDD" id="cd24057">
    <property type="entry name" value="ASKHA_NBD_ROK_NAGK"/>
    <property type="match status" value="1"/>
</dbReference>
<dbReference type="PANTHER" id="PTHR18964">
    <property type="entry name" value="ROK (REPRESSOR, ORF, KINASE) FAMILY"/>
    <property type="match status" value="1"/>
</dbReference>
<dbReference type="SUPFAM" id="SSF53067">
    <property type="entry name" value="Actin-like ATPase domain"/>
    <property type="match status" value="1"/>
</dbReference>
<comment type="catalytic activity">
    <reaction evidence="9">
        <text>N-acetyl-D-glucosamine + ATP = N-acetyl-D-glucosamine 6-phosphate + ADP + H(+)</text>
        <dbReference type="Rhea" id="RHEA:17417"/>
        <dbReference type="ChEBI" id="CHEBI:15378"/>
        <dbReference type="ChEBI" id="CHEBI:30616"/>
        <dbReference type="ChEBI" id="CHEBI:57513"/>
        <dbReference type="ChEBI" id="CHEBI:456216"/>
        <dbReference type="ChEBI" id="CHEBI:506227"/>
        <dbReference type="EC" id="2.7.1.59"/>
    </reaction>
</comment>
<keyword evidence="2" id="KW-0808">Transferase</keyword>
<keyword evidence="4" id="KW-0547">Nucleotide-binding</keyword>
<dbReference type="Gene3D" id="3.30.420.40">
    <property type="match status" value="2"/>
</dbReference>
<keyword evidence="3" id="KW-0479">Metal-binding</keyword>
<dbReference type="AlphaFoldDB" id="A0A917E2R7"/>